<comment type="caution">
    <text evidence="2">The sequence shown here is derived from an EMBL/GenBank/DDBJ whole genome shotgun (WGS) entry which is preliminary data.</text>
</comment>
<dbReference type="OrthoDB" id="7949219at2"/>
<dbReference type="RefSeq" id="WP_024926291.1">
    <property type="nucleotide sequence ID" value="NZ_MDEO01000033.1"/>
</dbReference>
<keyword evidence="3" id="KW-1185">Reference proteome</keyword>
<evidence type="ECO:0000313" key="3">
    <source>
        <dbReference type="Proteomes" id="UP000094412"/>
    </source>
</evidence>
<proteinExistence type="predicted"/>
<feature type="domain" description="Bacterial bifunctional deaminase-reductase C-terminal" evidence="1">
    <location>
        <begin position="5"/>
        <end position="176"/>
    </location>
</feature>
<reference evidence="2 3" key="1">
    <citation type="submission" date="2016-08" db="EMBL/GenBank/DDBJ databases">
        <title>Whole genome sequence of Mesorhizobium sp. strain UASWS1009 isolated from industrial sewage.</title>
        <authorList>
            <person name="Crovadore J."/>
            <person name="Calmin G."/>
            <person name="Chablais R."/>
            <person name="Cochard B."/>
            <person name="Lefort F."/>
        </authorList>
    </citation>
    <scope>NUCLEOTIDE SEQUENCE [LARGE SCALE GENOMIC DNA]</scope>
    <source>
        <strain evidence="2 3">UASWS1009</strain>
    </source>
</reference>
<evidence type="ECO:0000313" key="2">
    <source>
        <dbReference type="EMBL" id="OCX16243.1"/>
    </source>
</evidence>
<name>A0A1C2DNK1_9HYPH</name>
<dbReference type="InterPro" id="IPR024072">
    <property type="entry name" value="DHFR-like_dom_sf"/>
</dbReference>
<dbReference type="Proteomes" id="UP000094412">
    <property type="component" value="Unassembled WGS sequence"/>
</dbReference>
<dbReference type="GO" id="GO:0008703">
    <property type="term" value="F:5-amino-6-(5-phosphoribosylamino)uracil reductase activity"/>
    <property type="evidence" value="ECO:0007669"/>
    <property type="project" value="InterPro"/>
</dbReference>
<dbReference type="SUPFAM" id="SSF53597">
    <property type="entry name" value="Dihydrofolate reductase-like"/>
    <property type="match status" value="1"/>
</dbReference>
<dbReference type="EMBL" id="MDEO01000033">
    <property type="protein sequence ID" value="OCX16243.1"/>
    <property type="molecule type" value="Genomic_DNA"/>
</dbReference>
<accession>A0A1C2DNK1</accession>
<organism evidence="2 3">
    <name type="scientific">Mesorhizobium hungaricum</name>
    <dbReference type="NCBI Taxonomy" id="1566387"/>
    <lineage>
        <taxon>Bacteria</taxon>
        <taxon>Pseudomonadati</taxon>
        <taxon>Pseudomonadota</taxon>
        <taxon>Alphaproteobacteria</taxon>
        <taxon>Hyphomicrobiales</taxon>
        <taxon>Phyllobacteriaceae</taxon>
        <taxon>Mesorhizobium</taxon>
    </lineage>
</organism>
<protein>
    <submittedName>
        <fullName evidence="2">Deaminase</fullName>
    </submittedName>
</protein>
<dbReference type="InterPro" id="IPR002734">
    <property type="entry name" value="RibDG_C"/>
</dbReference>
<dbReference type="PANTHER" id="PTHR38011:SF11">
    <property type="entry name" value="2,5-DIAMINO-6-RIBOSYLAMINO-4(3H)-PYRIMIDINONE 5'-PHOSPHATE REDUCTASE"/>
    <property type="match status" value="1"/>
</dbReference>
<dbReference type="Pfam" id="PF01872">
    <property type="entry name" value="RibD_C"/>
    <property type="match status" value="1"/>
</dbReference>
<dbReference type="InterPro" id="IPR050765">
    <property type="entry name" value="Riboflavin_Biosynth_HTPR"/>
</dbReference>
<evidence type="ECO:0000259" key="1">
    <source>
        <dbReference type="Pfam" id="PF01872"/>
    </source>
</evidence>
<dbReference type="STRING" id="1566387.QV13_15455"/>
<dbReference type="Gene3D" id="3.40.430.10">
    <property type="entry name" value="Dihydrofolate Reductase, subunit A"/>
    <property type="match status" value="1"/>
</dbReference>
<gene>
    <name evidence="2" type="ORF">QV13_15455</name>
</gene>
<dbReference type="GO" id="GO:0009231">
    <property type="term" value="P:riboflavin biosynthetic process"/>
    <property type="evidence" value="ECO:0007669"/>
    <property type="project" value="InterPro"/>
</dbReference>
<dbReference type="AlphaFoldDB" id="A0A1C2DNK1"/>
<dbReference type="PANTHER" id="PTHR38011">
    <property type="entry name" value="DIHYDROFOLATE REDUCTASE FAMILY PROTEIN (AFU_ORTHOLOGUE AFUA_8G06820)"/>
    <property type="match status" value="1"/>
</dbReference>
<sequence>MATTIFASSMSLDGYIAAPSGELVLPVPEAPLHRHFNRLMEATAVAVYGRRLYELMRYWDTDDDAWPPEAWEFAQAWRATPKFVCSTTLREVGPNARLVSTDAAGTLKRLKAETDGLILVGGAEFAASMASHGLIDEYHLYLQPVVLGEGKPFFADGKAMTLRPLSQELLPQGVVLARYAPA</sequence>